<comment type="caution">
    <text evidence="3">The sequence shown here is derived from an EMBL/GenBank/DDBJ whole genome shotgun (WGS) entry which is preliminary data.</text>
</comment>
<gene>
    <name evidence="3" type="ORF">FVE85_6949</name>
</gene>
<feature type="transmembrane region" description="Helical" evidence="2">
    <location>
        <begin position="49"/>
        <end position="69"/>
    </location>
</feature>
<feature type="compositionally biased region" description="Low complexity" evidence="1">
    <location>
        <begin position="476"/>
        <end position="494"/>
    </location>
</feature>
<organism evidence="3 4">
    <name type="scientific">Porphyridium purpureum</name>
    <name type="common">Red alga</name>
    <name type="synonym">Porphyridium cruentum</name>
    <dbReference type="NCBI Taxonomy" id="35688"/>
    <lineage>
        <taxon>Eukaryota</taxon>
        <taxon>Rhodophyta</taxon>
        <taxon>Bangiophyceae</taxon>
        <taxon>Porphyridiales</taxon>
        <taxon>Porphyridiaceae</taxon>
        <taxon>Porphyridium</taxon>
    </lineage>
</organism>
<feature type="region of interest" description="Disordered" evidence="1">
    <location>
        <begin position="476"/>
        <end position="557"/>
    </location>
</feature>
<dbReference type="EMBL" id="VRMN01000001">
    <property type="protein sequence ID" value="KAA8499364.1"/>
    <property type="molecule type" value="Genomic_DNA"/>
</dbReference>
<proteinExistence type="predicted"/>
<keyword evidence="2" id="KW-1133">Transmembrane helix</keyword>
<reference evidence="4" key="1">
    <citation type="journal article" date="2019" name="Nat. Commun.">
        <title>Expansion of phycobilisome linker gene families in mesophilic red algae.</title>
        <authorList>
            <person name="Lee J."/>
            <person name="Kim D."/>
            <person name="Bhattacharya D."/>
            <person name="Yoon H.S."/>
        </authorList>
    </citation>
    <scope>NUCLEOTIDE SEQUENCE [LARGE SCALE GENOMIC DNA]</scope>
    <source>
        <strain evidence="4">CCMP 1328</strain>
    </source>
</reference>
<sequence>MKRLRPCELTAAAAVYSAEWVSADFARFASNLMAVMGARSGAWHRLPQALLVVVTVFVVLVACAPRAVLAARNEKLVAKAAHRALKQSVLPGMAPAPSLSSVMAKAKGDQAQLAEVVSRQDISESCVAALQSECSVDLMDTESTVPCVACYEGEGEDLGALFQCLESCCETFVDFAPCFQNVLESEDCNENDQQALAFLVGFLQTPLLQCSWSDCLEAVSAECDSNVLEGDYPCSDCANEEDSECLDGCCGDFETYLDCAFSTIDESEMCTEESVGIVIGLLILPVAGPVAEACGQQVLSPACREQAEELDCAEDAFDDIETCAMDSSVQDCCERAARGFYCFESFFFTSEECQVSAVLLSVALLYSSNEANEQCANELGQMEWDALQTGVCVEEVGNECGINFNDLESFPCAECGDDDPSCYQMCCPMFGPVAQCAQISIQACTPSGAGGVISNQEFSSFFTMTSAQCMASQATATPGVSPTATPVPSVSPGTATPVPSVSPGTATPSPSVSQEPTPTPVPSGSPGTPTPTPSDLPGTPTPTPTPSSPPEPTPTPVCIDAEWIEARGLEKVHASDGVGELLCITGLEQLPCGTRDHVLEVTVDAGAARMRSASSTLRTYEEVCAERECTIKVGRFNGVLHGDAHKLPIQDGHRLTTVSRRGTVWSGLENRIVVGAQKLESVYVNRAMTYLQRRNSAMHLSKDADA</sequence>
<evidence type="ECO:0000256" key="2">
    <source>
        <dbReference type="SAM" id="Phobius"/>
    </source>
</evidence>
<keyword evidence="2" id="KW-0812">Transmembrane</keyword>
<protein>
    <submittedName>
        <fullName evidence="3">Cell surface glycoprotein 1</fullName>
    </submittedName>
</protein>
<keyword evidence="4" id="KW-1185">Reference proteome</keyword>
<dbReference type="Proteomes" id="UP000324585">
    <property type="component" value="Unassembled WGS sequence"/>
</dbReference>
<evidence type="ECO:0000256" key="1">
    <source>
        <dbReference type="SAM" id="MobiDB-lite"/>
    </source>
</evidence>
<evidence type="ECO:0000313" key="4">
    <source>
        <dbReference type="Proteomes" id="UP000324585"/>
    </source>
</evidence>
<feature type="compositionally biased region" description="Pro residues" evidence="1">
    <location>
        <begin position="517"/>
        <end position="555"/>
    </location>
</feature>
<keyword evidence="2" id="KW-0472">Membrane</keyword>
<dbReference type="AlphaFoldDB" id="A0A5J4Z8Q1"/>
<name>A0A5J4Z8Q1_PORPP</name>
<evidence type="ECO:0000313" key="3">
    <source>
        <dbReference type="EMBL" id="KAA8499364.1"/>
    </source>
</evidence>
<accession>A0A5J4Z8Q1</accession>
<feature type="compositionally biased region" description="Polar residues" evidence="1">
    <location>
        <begin position="497"/>
        <end position="515"/>
    </location>
</feature>
<dbReference type="PRINTS" id="PR01217">
    <property type="entry name" value="PRICHEXTENSN"/>
</dbReference>